<evidence type="ECO:0000313" key="3">
    <source>
        <dbReference type="Proteomes" id="UP000005615"/>
    </source>
</evidence>
<dbReference type="STRING" id="2518989.IMCC3088_2818"/>
<keyword evidence="3" id="KW-1185">Reference proteome</keyword>
<dbReference type="Gene3D" id="3.20.20.450">
    <property type="entry name" value="EAL domain"/>
    <property type="match status" value="1"/>
</dbReference>
<dbReference type="PROSITE" id="PS50883">
    <property type="entry name" value="EAL"/>
    <property type="match status" value="1"/>
</dbReference>
<reference evidence="2 3" key="1">
    <citation type="journal article" date="2011" name="J. Bacteriol.">
        <title>Genome sequence of strain IMCC3088, a proteorhodopsin-containing marine bacterium belonging to the OM60/NOR5 clade.</title>
        <authorList>
            <person name="Jang Y."/>
            <person name="Oh H.M."/>
            <person name="Kang I."/>
            <person name="Lee K."/>
            <person name="Yang S.J."/>
            <person name="Cho J.C."/>
        </authorList>
    </citation>
    <scope>NUCLEOTIDE SEQUENCE [LARGE SCALE GENOMIC DNA]</scope>
    <source>
        <strain evidence="2 3">IMCC3088</strain>
    </source>
</reference>
<accession>F3L539</accession>
<protein>
    <submittedName>
        <fullName evidence="2">Sensory box sensor/GGDEF/EAL domain protein</fullName>
    </submittedName>
</protein>
<dbReference type="SUPFAM" id="SSF141868">
    <property type="entry name" value="EAL domain-like"/>
    <property type="match status" value="1"/>
</dbReference>
<dbReference type="InterPro" id="IPR001633">
    <property type="entry name" value="EAL_dom"/>
</dbReference>
<dbReference type="eggNOG" id="COG5001">
    <property type="taxonomic scope" value="Bacteria"/>
</dbReference>
<gene>
    <name evidence="2" type="ORF">IMCC3088_2818</name>
</gene>
<feature type="domain" description="EAL" evidence="1">
    <location>
        <begin position="1"/>
        <end position="69"/>
    </location>
</feature>
<comment type="caution">
    <text evidence="2">The sequence shown here is derived from an EMBL/GenBank/DDBJ whole genome shotgun (WGS) entry which is preliminary data.</text>
</comment>
<dbReference type="PANTHER" id="PTHR33121">
    <property type="entry name" value="CYCLIC DI-GMP PHOSPHODIESTERASE PDEF"/>
    <property type="match status" value="1"/>
</dbReference>
<dbReference type="EMBL" id="AEIG01000095">
    <property type="protein sequence ID" value="EGG28540.1"/>
    <property type="molecule type" value="Genomic_DNA"/>
</dbReference>
<dbReference type="InterPro" id="IPR035919">
    <property type="entry name" value="EAL_sf"/>
</dbReference>
<dbReference type="AlphaFoldDB" id="F3L539"/>
<dbReference type="InterPro" id="IPR050706">
    <property type="entry name" value="Cyclic-di-GMP_PDE-like"/>
</dbReference>
<organism evidence="2 3">
    <name type="scientific">Aequoribacter fuscus</name>
    <dbReference type="NCBI Taxonomy" id="2518989"/>
    <lineage>
        <taxon>Bacteria</taxon>
        <taxon>Pseudomonadati</taxon>
        <taxon>Pseudomonadota</taxon>
        <taxon>Gammaproteobacteria</taxon>
        <taxon>Cellvibrionales</taxon>
        <taxon>Halieaceae</taxon>
        <taxon>Aequoribacter</taxon>
    </lineage>
</organism>
<dbReference type="GO" id="GO:0071111">
    <property type="term" value="F:cyclic-guanylate-specific phosphodiesterase activity"/>
    <property type="evidence" value="ECO:0007669"/>
    <property type="project" value="InterPro"/>
</dbReference>
<sequence>MSDEADDRIIVESTIAMAHALDKVVVAEGVEEASTLQTLQELGCDYAQGFYIATPMSIGDFEEWLANPDKPWGVGLQA</sequence>
<dbReference type="Pfam" id="PF00563">
    <property type="entry name" value="EAL"/>
    <property type="match status" value="1"/>
</dbReference>
<proteinExistence type="predicted"/>
<evidence type="ECO:0000313" key="2">
    <source>
        <dbReference type="EMBL" id="EGG28540.1"/>
    </source>
</evidence>
<name>F3L539_9GAMM</name>
<dbReference type="Proteomes" id="UP000005615">
    <property type="component" value="Unassembled WGS sequence"/>
</dbReference>
<dbReference type="PANTHER" id="PTHR33121:SF70">
    <property type="entry name" value="SIGNALING PROTEIN YKOW"/>
    <property type="match status" value="1"/>
</dbReference>
<evidence type="ECO:0000259" key="1">
    <source>
        <dbReference type="PROSITE" id="PS50883"/>
    </source>
</evidence>